<dbReference type="SMART" id="SM00710">
    <property type="entry name" value="PbH1"/>
    <property type="match status" value="4"/>
</dbReference>
<evidence type="ECO:0008006" key="4">
    <source>
        <dbReference type="Google" id="ProtNLM"/>
    </source>
</evidence>
<gene>
    <name evidence="2" type="ORF">SAMN04487884_1405</name>
</gene>
<dbReference type="Proteomes" id="UP000182584">
    <property type="component" value="Unassembled WGS sequence"/>
</dbReference>
<dbReference type="InterPro" id="IPR006626">
    <property type="entry name" value="PbH1"/>
</dbReference>
<dbReference type="InterPro" id="IPR012334">
    <property type="entry name" value="Pectin_lyas_fold"/>
</dbReference>
<proteinExistence type="predicted"/>
<dbReference type="AlphaFoldDB" id="A0A1H9X1T4"/>
<evidence type="ECO:0000313" key="2">
    <source>
        <dbReference type="EMBL" id="SES40152.1"/>
    </source>
</evidence>
<dbReference type="InterPro" id="IPR011050">
    <property type="entry name" value="Pectin_lyase_fold/virulence"/>
</dbReference>
<dbReference type="SUPFAM" id="SSF51126">
    <property type="entry name" value="Pectin lyase-like"/>
    <property type="match status" value="1"/>
</dbReference>
<dbReference type="Gene3D" id="2.160.20.10">
    <property type="entry name" value="Single-stranded right-handed beta-helix, Pectin lyase-like"/>
    <property type="match status" value="1"/>
</dbReference>
<evidence type="ECO:0000313" key="3">
    <source>
        <dbReference type="Proteomes" id="UP000182584"/>
    </source>
</evidence>
<keyword evidence="1" id="KW-0812">Transmembrane</keyword>
<accession>A0A1H9X1T4</accession>
<name>A0A1H9X1T4_BUTFI</name>
<keyword evidence="1" id="KW-0472">Membrane</keyword>
<organism evidence="2 3">
    <name type="scientific">Butyrivibrio fibrisolvens</name>
    <dbReference type="NCBI Taxonomy" id="831"/>
    <lineage>
        <taxon>Bacteria</taxon>
        <taxon>Bacillati</taxon>
        <taxon>Bacillota</taxon>
        <taxon>Clostridia</taxon>
        <taxon>Lachnospirales</taxon>
        <taxon>Lachnospiraceae</taxon>
        <taxon>Butyrivibrio</taxon>
    </lineage>
</organism>
<evidence type="ECO:0000256" key="1">
    <source>
        <dbReference type="SAM" id="Phobius"/>
    </source>
</evidence>
<feature type="transmembrane region" description="Helical" evidence="1">
    <location>
        <begin position="12"/>
        <end position="34"/>
    </location>
</feature>
<keyword evidence="1" id="KW-1133">Transmembrane helix</keyword>
<sequence>MIKKDNNKLPNVIRKVLMLMIIYFGLSMSVLWLLKESVFGEDESIYSYDSTGRLILYFSGDGNDDNSGANENSPKKDPSAFISCDNTAILLKSGDVFFTPGYTVNAGHNVLITTYGGEKKAVIDGTQKSNSSYAQYKSGIYQVNLNARDIGGLIEDGGYNYKRVSKMEYLKNDGEYFYDTDNGVLYRKSSKDLTGNVATYTFGYYSSAGIGIIEGSEGITVSNLEIRNFANHGIAIGGETNDISIIGCYVHHIGGCNGYGGGARQGNAIQGWCDLENNITITDNVCEYVIDAAITFQDIYTGAQGNSSNLIIKNNYTNNCFYGIELFNLTDKTVDCSIYDNYLFNCIDISGGYRYRWETLEPEIQEPKALKAGTMNSGDKILFSDNICISEEGISLFLDSENPSVYDFNNNVFIAPTAFVIDSNSYYNSTTDIFMDISGVLTKEQKELLIYYQKAGDEKVGNK</sequence>
<dbReference type="EMBL" id="FOGJ01000040">
    <property type="protein sequence ID" value="SES40152.1"/>
    <property type="molecule type" value="Genomic_DNA"/>
</dbReference>
<reference evidence="2 3" key="1">
    <citation type="submission" date="2016-10" db="EMBL/GenBank/DDBJ databases">
        <authorList>
            <person name="de Groot N.N."/>
        </authorList>
    </citation>
    <scope>NUCLEOTIDE SEQUENCE [LARGE SCALE GENOMIC DNA]</scope>
    <source>
        <strain evidence="2 3">AR40</strain>
    </source>
</reference>
<dbReference type="RefSeq" id="WP_074758818.1">
    <property type="nucleotide sequence ID" value="NZ_FOGJ01000040.1"/>
</dbReference>
<protein>
    <recommendedName>
        <fullName evidence="4">Right handed beta helix domain-containing protein</fullName>
    </recommendedName>
</protein>